<name>A0A317E8D5_9PROT</name>
<dbReference type="Pfam" id="PF04932">
    <property type="entry name" value="Wzy_C"/>
    <property type="match status" value="1"/>
</dbReference>
<dbReference type="PANTHER" id="PTHR37422:SF23">
    <property type="entry name" value="TEICHURONIC ACID BIOSYNTHESIS PROTEIN TUAE"/>
    <property type="match status" value="1"/>
</dbReference>
<feature type="transmembrane region" description="Helical" evidence="5">
    <location>
        <begin position="24"/>
        <end position="42"/>
    </location>
</feature>
<evidence type="ECO:0000256" key="1">
    <source>
        <dbReference type="ARBA" id="ARBA00004141"/>
    </source>
</evidence>
<dbReference type="GO" id="GO:0016020">
    <property type="term" value="C:membrane"/>
    <property type="evidence" value="ECO:0007669"/>
    <property type="project" value="UniProtKB-SubCell"/>
</dbReference>
<comment type="caution">
    <text evidence="7">The sequence shown here is derived from an EMBL/GenBank/DDBJ whole genome shotgun (WGS) entry which is preliminary data.</text>
</comment>
<reference evidence="8" key="1">
    <citation type="submission" date="2018-05" db="EMBL/GenBank/DDBJ databases">
        <title>Zavarzinia sp. HR-AS.</title>
        <authorList>
            <person name="Lee Y."/>
            <person name="Jeon C.O."/>
        </authorList>
    </citation>
    <scope>NUCLEOTIDE SEQUENCE [LARGE SCALE GENOMIC DNA]</scope>
    <source>
        <strain evidence="8">DSM 1231</strain>
    </source>
</reference>
<feature type="transmembrane region" description="Helical" evidence="5">
    <location>
        <begin position="446"/>
        <end position="465"/>
    </location>
</feature>
<feature type="transmembrane region" description="Helical" evidence="5">
    <location>
        <begin position="248"/>
        <end position="266"/>
    </location>
</feature>
<dbReference type="PANTHER" id="PTHR37422">
    <property type="entry name" value="TEICHURONIC ACID BIOSYNTHESIS PROTEIN TUAE"/>
    <property type="match status" value="1"/>
</dbReference>
<feature type="transmembrane region" description="Helical" evidence="5">
    <location>
        <begin position="54"/>
        <end position="75"/>
    </location>
</feature>
<keyword evidence="2 5" id="KW-0812">Transmembrane</keyword>
<feature type="transmembrane region" description="Helical" evidence="5">
    <location>
        <begin position="386"/>
        <end position="410"/>
    </location>
</feature>
<comment type="subcellular location">
    <subcellularLocation>
        <location evidence="1">Membrane</location>
        <topology evidence="1">Multi-pass membrane protein</topology>
    </subcellularLocation>
</comment>
<accession>A0A317E8D5</accession>
<dbReference type="Proteomes" id="UP000246077">
    <property type="component" value="Unassembled WGS sequence"/>
</dbReference>
<keyword evidence="8" id="KW-1185">Reference proteome</keyword>
<feature type="domain" description="O-antigen ligase-related" evidence="6">
    <location>
        <begin position="256"/>
        <end position="398"/>
    </location>
</feature>
<evidence type="ECO:0000256" key="4">
    <source>
        <dbReference type="ARBA" id="ARBA00023136"/>
    </source>
</evidence>
<dbReference type="EMBL" id="QGLF01000002">
    <property type="protein sequence ID" value="PWR21533.1"/>
    <property type="molecule type" value="Genomic_DNA"/>
</dbReference>
<protein>
    <recommendedName>
        <fullName evidence="6">O-antigen ligase-related domain-containing protein</fullName>
    </recommendedName>
</protein>
<evidence type="ECO:0000313" key="7">
    <source>
        <dbReference type="EMBL" id="PWR21533.1"/>
    </source>
</evidence>
<feature type="transmembrane region" description="Helical" evidence="5">
    <location>
        <begin position="164"/>
        <end position="185"/>
    </location>
</feature>
<proteinExistence type="predicted"/>
<sequence>MRRNMIAAVQQLPLQSAPSKPSRWPTLPLVVVLSLVVALSPLPFASNAEVPRYVIWSIAGCAAGYASLLAAGGLFSSTLLRKIALPGLFYGGSVAWMLLQAGQWGGGISHPLWRETAEAISIPVAGSISVNPSLTIEGALDMLAYGIFGLVAVLVGSRQADMKIVLYAGLAAAVCNGLFGIGNWLDGNRTLFGYATAYPGVVTGTFTNRNNFASYCGLWAIVACALAAHLALNQLGAGRRARIDLADWRFWILVATAIILLSATALTLSRGGLLASLLGLAFFALALVRRGTRMRPRASILLPVTGLVMLIASISIAPLSDRLQKQGLQDYEREAVIEILAEGIANRPLVGTGFGAFEESFRLVRDDRLGISDKLFDKAHNLYLEFLFGLGLPGALSIFAAMLAICCQLWPGMRKRSWANSVWPALGLAAILLASIHSLVDFSFQIPAIAICLATIVGFALAQATSRRLKA</sequence>
<keyword evidence="4 5" id="KW-0472">Membrane</keyword>
<evidence type="ECO:0000259" key="6">
    <source>
        <dbReference type="Pfam" id="PF04932"/>
    </source>
</evidence>
<gene>
    <name evidence="7" type="ORF">DKG75_05865</name>
</gene>
<feature type="transmembrane region" description="Helical" evidence="5">
    <location>
        <begin position="212"/>
        <end position="236"/>
    </location>
</feature>
<feature type="transmembrane region" description="Helical" evidence="5">
    <location>
        <begin position="87"/>
        <end position="105"/>
    </location>
</feature>
<feature type="transmembrane region" description="Helical" evidence="5">
    <location>
        <begin position="422"/>
        <end position="440"/>
    </location>
</feature>
<organism evidence="7 8">
    <name type="scientific">Zavarzinia compransoris</name>
    <dbReference type="NCBI Taxonomy" id="1264899"/>
    <lineage>
        <taxon>Bacteria</taxon>
        <taxon>Pseudomonadati</taxon>
        <taxon>Pseudomonadota</taxon>
        <taxon>Alphaproteobacteria</taxon>
        <taxon>Rhodospirillales</taxon>
        <taxon>Zavarziniaceae</taxon>
        <taxon>Zavarzinia</taxon>
    </lineage>
</organism>
<evidence type="ECO:0000256" key="3">
    <source>
        <dbReference type="ARBA" id="ARBA00022989"/>
    </source>
</evidence>
<evidence type="ECO:0000256" key="2">
    <source>
        <dbReference type="ARBA" id="ARBA00022692"/>
    </source>
</evidence>
<evidence type="ECO:0000256" key="5">
    <source>
        <dbReference type="SAM" id="Phobius"/>
    </source>
</evidence>
<feature type="transmembrane region" description="Helical" evidence="5">
    <location>
        <begin position="300"/>
        <end position="319"/>
    </location>
</feature>
<dbReference type="InterPro" id="IPR007016">
    <property type="entry name" value="O-antigen_ligase-rel_domated"/>
</dbReference>
<keyword evidence="3 5" id="KW-1133">Transmembrane helix</keyword>
<dbReference type="AlphaFoldDB" id="A0A317E8D5"/>
<evidence type="ECO:0000313" key="8">
    <source>
        <dbReference type="Proteomes" id="UP000246077"/>
    </source>
</evidence>
<feature type="transmembrane region" description="Helical" evidence="5">
    <location>
        <begin position="272"/>
        <end position="288"/>
    </location>
</feature>
<dbReference type="InterPro" id="IPR051533">
    <property type="entry name" value="WaaL-like"/>
</dbReference>
<feature type="transmembrane region" description="Helical" evidence="5">
    <location>
        <begin position="139"/>
        <end position="157"/>
    </location>
</feature>